<accession>A0A438ET42</accession>
<dbReference type="AlphaFoldDB" id="A0A438ET42"/>
<evidence type="ECO:0000313" key="2">
    <source>
        <dbReference type="Proteomes" id="UP000288805"/>
    </source>
</evidence>
<organism evidence="1 2">
    <name type="scientific">Vitis vinifera</name>
    <name type="common">Grape</name>
    <dbReference type="NCBI Taxonomy" id="29760"/>
    <lineage>
        <taxon>Eukaryota</taxon>
        <taxon>Viridiplantae</taxon>
        <taxon>Streptophyta</taxon>
        <taxon>Embryophyta</taxon>
        <taxon>Tracheophyta</taxon>
        <taxon>Spermatophyta</taxon>
        <taxon>Magnoliopsida</taxon>
        <taxon>eudicotyledons</taxon>
        <taxon>Gunneridae</taxon>
        <taxon>Pentapetalae</taxon>
        <taxon>rosids</taxon>
        <taxon>Vitales</taxon>
        <taxon>Vitaceae</taxon>
        <taxon>Viteae</taxon>
        <taxon>Vitis</taxon>
    </lineage>
</organism>
<protein>
    <submittedName>
        <fullName evidence="1">Uncharacterized protein</fullName>
    </submittedName>
</protein>
<sequence length="81" mass="8409">MTGVMKGKAWGLGILMVVVLGVWEGRMASATVSAAQCKEERRLGINVVLRVIATTIMNNTVAVVVIEAGAGGTHCAGWILA</sequence>
<dbReference type="Proteomes" id="UP000288805">
    <property type="component" value="Unassembled WGS sequence"/>
</dbReference>
<evidence type="ECO:0000313" key="1">
    <source>
        <dbReference type="EMBL" id="RVW50837.1"/>
    </source>
</evidence>
<proteinExistence type="predicted"/>
<gene>
    <name evidence="1" type="ORF">CK203_101835</name>
</gene>
<name>A0A438ET42_VITVI</name>
<comment type="caution">
    <text evidence="1">The sequence shown here is derived from an EMBL/GenBank/DDBJ whole genome shotgun (WGS) entry which is preliminary data.</text>
</comment>
<reference evidence="1 2" key="1">
    <citation type="journal article" date="2018" name="PLoS Genet.">
        <title>Population sequencing reveals clonal diversity and ancestral inbreeding in the grapevine cultivar Chardonnay.</title>
        <authorList>
            <person name="Roach M.J."/>
            <person name="Johnson D.L."/>
            <person name="Bohlmann J."/>
            <person name="van Vuuren H.J."/>
            <person name="Jones S.J."/>
            <person name="Pretorius I.S."/>
            <person name="Schmidt S.A."/>
            <person name="Borneman A.R."/>
        </authorList>
    </citation>
    <scope>NUCLEOTIDE SEQUENCE [LARGE SCALE GENOMIC DNA]</scope>
    <source>
        <strain evidence="2">cv. Chardonnay</strain>
        <tissue evidence="1">Leaf</tissue>
    </source>
</reference>
<dbReference type="EMBL" id="QGNW01001191">
    <property type="protein sequence ID" value="RVW50837.1"/>
    <property type="molecule type" value="Genomic_DNA"/>
</dbReference>